<comment type="caution">
    <text evidence="1">The sequence shown here is derived from an EMBL/GenBank/DDBJ whole genome shotgun (WGS) entry which is preliminary data.</text>
</comment>
<keyword evidence="2" id="KW-1185">Reference proteome</keyword>
<evidence type="ECO:0000313" key="2">
    <source>
        <dbReference type="Proteomes" id="UP000634136"/>
    </source>
</evidence>
<reference evidence="1" key="1">
    <citation type="submission" date="2020-09" db="EMBL/GenBank/DDBJ databases">
        <title>Genome-Enabled Discovery of Anthraquinone Biosynthesis in Senna tora.</title>
        <authorList>
            <person name="Kang S.-H."/>
            <person name="Pandey R.P."/>
            <person name="Lee C.-M."/>
            <person name="Sim J.-S."/>
            <person name="Jeong J.-T."/>
            <person name="Choi B.-S."/>
            <person name="Jung M."/>
            <person name="Ginzburg D."/>
            <person name="Zhao K."/>
            <person name="Won S.Y."/>
            <person name="Oh T.-J."/>
            <person name="Yu Y."/>
            <person name="Kim N.-H."/>
            <person name="Lee O.R."/>
            <person name="Lee T.-H."/>
            <person name="Bashyal P."/>
            <person name="Kim T.-S."/>
            <person name="Lee W.-H."/>
            <person name="Kawkins C."/>
            <person name="Kim C.-K."/>
            <person name="Kim J.S."/>
            <person name="Ahn B.O."/>
            <person name="Rhee S.Y."/>
            <person name="Sohng J.K."/>
        </authorList>
    </citation>
    <scope>NUCLEOTIDE SEQUENCE</scope>
    <source>
        <tissue evidence="1">Leaf</tissue>
    </source>
</reference>
<sequence length="162" mass="17885">MTEPEALQLVLLPRFVPECRLALFRTERAKRARLVLPVMVRSCVAMFWRLVSALVACFESFLGDLVAGWFHQESGARSLSTVVRAATMLCSCDWLKFMFLPLIFRVGLHIGVVGIKRDGWSSSAVDRHGPYAGGFYFYPCRGGIAPVEAGVRLGGISALCET</sequence>
<dbReference type="EMBL" id="JAAIUW010000006">
    <property type="protein sequence ID" value="KAF7825270.1"/>
    <property type="molecule type" value="Genomic_DNA"/>
</dbReference>
<proteinExistence type="predicted"/>
<accession>A0A834TNV9</accession>
<dbReference type="Proteomes" id="UP000634136">
    <property type="component" value="Unassembled WGS sequence"/>
</dbReference>
<dbReference type="AlphaFoldDB" id="A0A834TNV9"/>
<protein>
    <submittedName>
        <fullName evidence="1">Uncharacterized protein</fullName>
    </submittedName>
</protein>
<name>A0A834TNV9_9FABA</name>
<gene>
    <name evidence="1" type="ORF">G2W53_016434</name>
</gene>
<evidence type="ECO:0000313" key="1">
    <source>
        <dbReference type="EMBL" id="KAF7825270.1"/>
    </source>
</evidence>
<organism evidence="1 2">
    <name type="scientific">Senna tora</name>
    <dbReference type="NCBI Taxonomy" id="362788"/>
    <lineage>
        <taxon>Eukaryota</taxon>
        <taxon>Viridiplantae</taxon>
        <taxon>Streptophyta</taxon>
        <taxon>Embryophyta</taxon>
        <taxon>Tracheophyta</taxon>
        <taxon>Spermatophyta</taxon>
        <taxon>Magnoliopsida</taxon>
        <taxon>eudicotyledons</taxon>
        <taxon>Gunneridae</taxon>
        <taxon>Pentapetalae</taxon>
        <taxon>rosids</taxon>
        <taxon>fabids</taxon>
        <taxon>Fabales</taxon>
        <taxon>Fabaceae</taxon>
        <taxon>Caesalpinioideae</taxon>
        <taxon>Cassia clade</taxon>
        <taxon>Senna</taxon>
    </lineage>
</organism>